<evidence type="ECO:0000313" key="2">
    <source>
        <dbReference type="Proteomes" id="UP000027002"/>
    </source>
</evidence>
<dbReference type="EMBL" id="CP072759">
    <property type="protein sequence ID" value="QUC23460.1"/>
    <property type="molecule type" value="Genomic_DNA"/>
</dbReference>
<name>A0A8E5HY00_USTVR</name>
<dbReference type="RefSeq" id="XP_043001133.1">
    <property type="nucleotide sequence ID" value="XM_043145198.1"/>
</dbReference>
<dbReference type="AlphaFoldDB" id="A0A8E5HY00"/>
<gene>
    <name evidence="1" type="ORF">UV8b_07701</name>
</gene>
<keyword evidence="2" id="KW-1185">Reference proteome</keyword>
<dbReference type="Proteomes" id="UP000027002">
    <property type="component" value="Chromosome 7"/>
</dbReference>
<proteinExistence type="predicted"/>
<evidence type="ECO:0000313" key="1">
    <source>
        <dbReference type="EMBL" id="QUC23460.1"/>
    </source>
</evidence>
<sequence>MSWCEKPNRGALDVTSQFCGATRDQKRTHSLAMMDRKKAQRSIRLYTMNSRGPGIAGMVHIHHSVKPSVPCHHLLAKPASSCLASPKRDVATNRADHELHDGIMRKDLRNQAPFGASAYGMLRTEESLGKASVKWWENMEMTTGGNMSAQTNTTQLGDPNLADLFCGASA</sequence>
<dbReference type="GeneID" id="66068478"/>
<accession>A0A8E5HY00</accession>
<organism evidence="1 2">
    <name type="scientific">Ustilaginoidea virens</name>
    <name type="common">Rice false smut fungus</name>
    <name type="synonym">Villosiclava virens</name>
    <dbReference type="NCBI Taxonomy" id="1159556"/>
    <lineage>
        <taxon>Eukaryota</taxon>
        <taxon>Fungi</taxon>
        <taxon>Dikarya</taxon>
        <taxon>Ascomycota</taxon>
        <taxon>Pezizomycotina</taxon>
        <taxon>Sordariomycetes</taxon>
        <taxon>Hypocreomycetidae</taxon>
        <taxon>Hypocreales</taxon>
        <taxon>Clavicipitaceae</taxon>
        <taxon>Ustilaginoidea</taxon>
    </lineage>
</organism>
<protein>
    <submittedName>
        <fullName evidence="1">Uncharacterized protein</fullName>
    </submittedName>
</protein>
<dbReference type="KEGG" id="uvi:66068478"/>
<reference evidence="1" key="1">
    <citation type="submission" date="2020-03" db="EMBL/GenBank/DDBJ databases">
        <title>A mixture of massive structural variations and highly conserved coding sequences in Ustilaginoidea virens genome.</title>
        <authorList>
            <person name="Zhang K."/>
            <person name="Zhao Z."/>
            <person name="Zhang Z."/>
            <person name="Li Y."/>
            <person name="Hsiang T."/>
            <person name="Sun W."/>
        </authorList>
    </citation>
    <scope>NUCLEOTIDE SEQUENCE</scope>
    <source>
        <strain evidence="1">UV-8b</strain>
    </source>
</reference>